<comment type="caution">
    <text evidence="1">The sequence shown here is derived from an EMBL/GenBank/DDBJ whole genome shotgun (WGS) entry which is preliminary data.</text>
</comment>
<keyword evidence="2" id="KW-1185">Reference proteome</keyword>
<reference evidence="1" key="1">
    <citation type="journal article" date="2021" name="Front. Microbiol.">
        <title>Comprehensive Comparative Genomics and Phenotyping of Methylobacterium Species.</title>
        <authorList>
            <person name="Alessa O."/>
            <person name="Ogura Y."/>
            <person name="Fujitani Y."/>
            <person name="Takami H."/>
            <person name="Hayashi T."/>
            <person name="Sahin N."/>
            <person name="Tani A."/>
        </authorList>
    </citation>
    <scope>NUCLEOTIDE SEQUENCE</scope>
    <source>
        <strain evidence="1">DSM 23674</strain>
    </source>
</reference>
<name>A0ABQ4TQP9_9HYPH</name>
<evidence type="ECO:0000313" key="1">
    <source>
        <dbReference type="EMBL" id="GJE57326.1"/>
    </source>
</evidence>
<organism evidence="1 2">
    <name type="scientific">Methylobacterium thuringiense</name>
    <dbReference type="NCBI Taxonomy" id="1003091"/>
    <lineage>
        <taxon>Bacteria</taxon>
        <taxon>Pseudomonadati</taxon>
        <taxon>Pseudomonadota</taxon>
        <taxon>Alphaproteobacteria</taxon>
        <taxon>Hyphomicrobiales</taxon>
        <taxon>Methylobacteriaceae</taxon>
        <taxon>Methylobacterium</taxon>
    </lineage>
</organism>
<accession>A0ABQ4TQP9</accession>
<sequence length="373" mass="41058">MRNPLKRLARPDQPKRLLRERLAGAKTKLVAVREKYGRTLRVHRALNAPLPIPAPAVDRAALVNYATFLWHEHRAVCGELYPHLGHRAGQFVRSMNEAWGFFHDGNNSTSPRKGMPPASTRAVQVLDLAGVDWRKDLARITLPTEDSTYIDSGERPSLPFGWPAADAVLTEALDDLRRLDAGQEAMHSGNPHRNGDTVPGYDALEDARDNALDLMAKTRAESLTGLQAKAAAILTKSVSDEGVHVEGIAASLARDLIGAHQSALDQNRPDPIFAVIDEAKRLFIDWTETGKLPLHTGSIDPRPENVAAQEAFHDYVDDVLLETVPTTAAGSKALARYAVEFIRAEKFTFDETSEKGDENVRLLDLIARSPLRA</sequence>
<proteinExistence type="predicted"/>
<dbReference type="Proteomes" id="UP001055101">
    <property type="component" value="Unassembled WGS sequence"/>
</dbReference>
<dbReference type="RefSeq" id="WP_238232671.1">
    <property type="nucleotide sequence ID" value="NZ_BPRA01000021.1"/>
</dbReference>
<reference evidence="1" key="2">
    <citation type="submission" date="2021-08" db="EMBL/GenBank/DDBJ databases">
        <authorList>
            <person name="Tani A."/>
            <person name="Ola A."/>
            <person name="Ogura Y."/>
            <person name="Katsura K."/>
            <person name="Hayashi T."/>
        </authorList>
    </citation>
    <scope>NUCLEOTIDE SEQUENCE</scope>
    <source>
        <strain evidence="1">DSM 23674</strain>
    </source>
</reference>
<protein>
    <submittedName>
        <fullName evidence="1">Uncharacterized protein</fullName>
    </submittedName>
</protein>
<gene>
    <name evidence="1" type="ORF">EKPJFOCH_3840</name>
</gene>
<evidence type="ECO:0000313" key="2">
    <source>
        <dbReference type="Proteomes" id="UP001055101"/>
    </source>
</evidence>
<dbReference type="EMBL" id="BPRA01000021">
    <property type="protein sequence ID" value="GJE57326.1"/>
    <property type="molecule type" value="Genomic_DNA"/>
</dbReference>